<dbReference type="AlphaFoldDB" id="A0A0M2K9Q5"/>
<reference evidence="1" key="2">
    <citation type="submission" date="2016-01" db="EMBL/GenBank/DDBJ databases">
        <authorList>
            <person name="Oliw E.H."/>
        </authorList>
    </citation>
    <scope>NUCLEOTIDE SEQUENCE [LARGE SCALE GENOMIC DNA]</scope>
    <source>
        <strain evidence="1">MDcuke</strain>
    </source>
</reference>
<dbReference type="PATRIC" id="fig|65700.7.peg.2488"/>
<organism evidence="2 3">
    <name type="scientific">Erwinia tracheiphila</name>
    <dbReference type="NCBI Taxonomy" id="65700"/>
    <lineage>
        <taxon>Bacteria</taxon>
        <taxon>Pseudomonadati</taxon>
        <taxon>Pseudomonadota</taxon>
        <taxon>Gammaproteobacteria</taxon>
        <taxon>Enterobacterales</taxon>
        <taxon>Erwiniaceae</taxon>
        <taxon>Erwinia</taxon>
    </lineage>
</organism>
<protein>
    <submittedName>
        <fullName evidence="2">Transposase</fullName>
    </submittedName>
</protein>
<accession>A0A0M2K9Q5</accession>
<dbReference type="Proteomes" id="UP000033924">
    <property type="component" value="Unassembled WGS sequence"/>
</dbReference>
<sequence length="62" mass="7034">MMTRKSIDTILLSVAADKLSQREWDWMKMLKPMDPPPAMVASAILEHRHDTAALTRLRDAGD</sequence>
<dbReference type="Proteomes" id="UP000264980">
    <property type="component" value="Chromosome"/>
</dbReference>
<evidence type="ECO:0000313" key="4">
    <source>
        <dbReference type="Proteomes" id="UP000264980"/>
    </source>
</evidence>
<evidence type="ECO:0000313" key="1">
    <source>
        <dbReference type="EMBL" id="AXF75553.1"/>
    </source>
</evidence>
<dbReference type="RefSeq" id="WP_016192885.1">
    <property type="nucleotide sequence ID" value="NZ_CP013970.1"/>
</dbReference>
<reference evidence="2 3" key="1">
    <citation type="submission" date="2015-01" db="EMBL/GenBank/DDBJ databases">
        <title>Erwinia tracheiphila.</title>
        <authorList>
            <person name="Shapiro L.R."/>
        </authorList>
    </citation>
    <scope>NUCLEOTIDE SEQUENCE [LARGE SCALE GENOMIC DNA]</scope>
    <source>
        <strain evidence="2 3">BuffGH</strain>
    </source>
</reference>
<evidence type="ECO:0000313" key="2">
    <source>
        <dbReference type="EMBL" id="KKF35669.1"/>
    </source>
</evidence>
<keyword evidence="3" id="KW-1185">Reference proteome</keyword>
<dbReference type="EMBL" id="CP013970">
    <property type="protein sequence ID" value="AXF75553.1"/>
    <property type="molecule type" value="Genomic_DNA"/>
</dbReference>
<gene>
    <name evidence="1" type="ORF">AV903_04640</name>
    <name evidence="2" type="ORF">SY86_09910</name>
</gene>
<reference evidence="4" key="3">
    <citation type="submission" date="2016-01" db="EMBL/GenBank/DDBJ databases">
        <authorList>
            <person name="Shapiro L."/>
        </authorList>
    </citation>
    <scope>NUCLEOTIDE SEQUENCE [LARGE SCALE GENOMIC DNA]</scope>
    <source>
        <strain evidence="4">MDcuke</strain>
    </source>
</reference>
<evidence type="ECO:0000313" key="3">
    <source>
        <dbReference type="Proteomes" id="UP000033924"/>
    </source>
</evidence>
<proteinExistence type="predicted"/>
<name>A0A0M2K9Q5_9GAMM</name>
<dbReference type="EMBL" id="JXNU01000003">
    <property type="protein sequence ID" value="KKF35669.1"/>
    <property type="molecule type" value="Genomic_DNA"/>
</dbReference>